<evidence type="ECO:0000256" key="2">
    <source>
        <dbReference type="ARBA" id="ARBA00023043"/>
    </source>
</evidence>
<proteinExistence type="predicted"/>
<dbReference type="PROSITE" id="PS50297">
    <property type="entry name" value="ANK_REP_REGION"/>
    <property type="match status" value="3"/>
</dbReference>
<feature type="repeat" description="ANK" evidence="3">
    <location>
        <begin position="190"/>
        <end position="219"/>
    </location>
</feature>
<dbReference type="GO" id="GO:0004842">
    <property type="term" value="F:ubiquitin-protein transferase activity"/>
    <property type="evidence" value="ECO:0007669"/>
    <property type="project" value="TreeGrafter"/>
</dbReference>
<dbReference type="AlphaFoldDB" id="A0A8H6INL3"/>
<evidence type="ECO:0000313" key="5">
    <source>
        <dbReference type="EMBL" id="KAF6787606.1"/>
    </source>
</evidence>
<dbReference type="InterPro" id="IPR002110">
    <property type="entry name" value="Ankyrin_rpt"/>
</dbReference>
<feature type="region of interest" description="Disordered" evidence="4">
    <location>
        <begin position="94"/>
        <end position="114"/>
    </location>
</feature>
<feature type="repeat" description="ANK" evidence="3">
    <location>
        <begin position="227"/>
        <end position="259"/>
    </location>
</feature>
<dbReference type="Gene3D" id="1.25.40.20">
    <property type="entry name" value="Ankyrin repeat-containing domain"/>
    <property type="match status" value="2"/>
</dbReference>
<reference evidence="5 6" key="1">
    <citation type="journal article" date="2020" name="Phytopathology">
        <title>Genome Sequence Resources of Colletotrichum truncatum, C. plurivorum, C. musicola, and C. sojae: Four Species Pathogenic to Soybean (Glycine max).</title>
        <authorList>
            <person name="Rogerio F."/>
            <person name="Boufleur T.R."/>
            <person name="Ciampi-Guillardi M."/>
            <person name="Sukno S.A."/>
            <person name="Thon M.R."/>
            <person name="Massola Junior N.S."/>
            <person name="Baroncelli R."/>
        </authorList>
    </citation>
    <scope>NUCLEOTIDE SEQUENCE [LARGE SCALE GENOMIC DNA]</scope>
    <source>
        <strain evidence="5 6">LFN0009</strain>
    </source>
</reference>
<feature type="compositionally biased region" description="Acidic residues" evidence="4">
    <location>
        <begin position="96"/>
        <end position="113"/>
    </location>
</feature>
<evidence type="ECO:0000256" key="4">
    <source>
        <dbReference type="SAM" id="MobiDB-lite"/>
    </source>
</evidence>
<sequence length="429" mass="46911">MATTSTPRLETMPAEIILAIAADDALQKSLNNLCLVSKRFHAILNRELYSAAVKKEIPEITAIAARDGNLDTLKLAAAHGADLNSAKWVPFPTWAADDEDDGDDGDDGDDDGVPENYYPWATPLHLAAAEGQYEVVKWLVSQHVNLEEPGRLFCRCQSVAETYNSPTKNSTDSYLEDNEQVEYKPPGIWTPLHFAICRGHLSVARFLLQQGASHDVRHVLDLRQVWNKTSAIHCAAASGQQMILKCILDNGVDINTPDGVGANVLHYALNSSDVDTVAYVLAKGANLATPITITKSGGDGEDTEVVVQNAVEWLYAKCFDEPFFVSDALDVLSQHGAPFWQWEGGSATSRKVMTALQLVRAANSTHPQLLQAEFNGWVAAFIRGALARYTPNADFAHLDEQILALFWTTSEIPTAKQICSRQSPLPLIS</sequence>
<keyword evidence="6" id="KW-1185">Reference proteome</keyword>
<dbReference type="PANTHER" id="PTHR24171:SF8">
    <property type="entry name" value="BRCA1-ASSOCIATED RING DOMAIN PROTEIN 1"/>
    <property type="match status" value="1"/>
</dbReference>
<evidence type="ECO:0000256" key="1">
    <source>
        <dbReference type="ARBA" id="ARBA00022737"/>
    </source>
</evidence>
<keyword evidence="1" id="KW-0677">Repeat</keyword>
<name>A0A8H6INL3_9PEZI</name>
<evidence type="ECO:0000256" key="3">
    <source>
        <dbReference type="PROSITE-ProRule" id="PRU00023"/>
    </source>
</evidence>
<dbReference type="EMBL" id="WIGN01000593">
    <property type="protein sequence ID" value="KAF6787606.1"/>
    <property type="molecule type" value="Genomic_DNA"/>
</dbReference>
<dbReference type="Pfam" id="PF00023">
    <property type="entry name" value="Ank"/>
    <property type="match status" value="2"/>
</dbReference>
<dbReference type="SMART" id="SM00248">
    <property type="entry name" value="ANK"/>
    <property type="match status" value="5"/>
</dbReference>
<dbReference type="Pfam" id="PF12796">
    <property type="entry name" value="Ank_2"/>
    <property type="match status" value="1"/>
</dbReference>
<accession>A0A8H6INL3</accession>
<evidence type="ECO:0000313" key="6">
    <source>
        <dbReference type="Proteomes" id="UP000652219"/>
    </source>
</evidence>
<dbReference type="Proteomes" id="UP000652219">
    <property type="component" value="Unassembled WGS sequence"/>
</dbReference>
<dbReference type="InterPro" id="IPR036770">
    <property type="entry name" value="Ankyrin_rpt-contain_sf"/>
</dbReference>
<gene>
    <name evidence="5" type="ORF">CSOJ01_15199</name>
</gene>
<dbReference type="PANTHER" id="PTHR24171">
    <property type="entry name" value="ANKYRIN REPEAT DOMAIN-CONTAINING PROTEIN 39-RELATED"/>
    <property type="match status" value="1"/>
</dbReference>
<organism evidence="5 6">
    <name type="scientific">Colletotrichum sojae</name>
    <dbReference type="NCBI Taxonomy" id="2175907"/>
    <lineage>
        <taxon>Eukaryota</taxon>
        <taxon>Fungi</taxon>
        <taxon>Dikarya</taxon>
        <taxon>Ascomycota</taxon>
        <taxon>Pezizomycotina</taxon>
        <taxon>Sordariomycetes</taxon>
        <taxon>Hypocreomycetidae</taxon>
        <taxon>Glomerellales</taxon>
        <taxon>Glomerellaceae</taxon>
        <taxon>Colletotrichum</taxon>
        <taxon>Colletotrichum orchidearum species complex</taxon>
    </lineage>
</organism>
<dbReference type="PROSITE" id="PS50088">
    <property type="entry name" value="ANK_REPEAT"/>
    <property type="match status" value="3"/>
</dbReference>
<protein>
    <submittedName>
        <fullName evidence="5">Ankyrin unc44</fullName>
    </submittedName>
</protein>
<dbReference type="SUPFAM" id="SSF48403">
    <property type="entry name" value="Ankyrin repeat"/>
    <property type="match status" value="1"/>
</dbReference>
<feature type="repeat" description="ANK" evidence="3">
    <location>
        <begin position="119"/>
        <end position="151"/>
    </location>
</feature>
<keyword evidence="2 3" id="KW-0040">ANK repeat</keyword>
<dbReference type="GO" id="GO:0085020">
    <property type="term" value="P:protein K6-linked ubiquitination"/>
    <property type="evidence" value="ECO:0007669"/>
    <property type="project" value="TreeGrafter"/>
</dbReference>
<comment type="caution">
    <text evidence="5">The sequence shown here is derived from an EMBL/GenBank/DDBJ whole genome shotgun (WGS) entry which is preliminary data.</text>
</comment>